<sequence length="697" mass="77196">MIPSNNPIDSFFNSVRFIECSIRRAAKDLESRCLILQHSHGNGKYLQFLRNPIGLALPSSADEVQKCGLLEGGKVKPPFFLFPIVVKSVERKNQQDSFSRCLHFVTAWSILFGSIKSSKKCFQKDCLQKKNSVSRFIINVDVNDKIKNKILSCELLLCYAIHGLLQSLRMFHLNGNSSNHSFLIQFDHMKLIVDEIIKGRKSEVGDFLSNLGFARVGGSPPKLTGIDGSGNDSAEDPHLDRNHAKEDPDVSSSQKLATGLLNIPLSNVERLRSTLSTVSLPELIEHLPYLVWSSNEHPDKKKLFFVQDFFRYTEVEGKRFFDELDRDGDGQVTLDDLEVAMRKRKLPKKYARDFFHCTRSHMFSKSFGWKRFLSLIKQKDPTILQAYTTLCLSKAGMLQKNHILTSLKSAGLPANEDNAASMLRCLVADSGGSISYSHFRNFMLLLPSERLEEDPRSIWFEAATVVAVPPPVEIPAGSVLKSALAGGLASALSTSLLYPIDTMKTRVQASTLSFPELVAKLPQIGIRGLYRGSIPAIIGQFSSHGLRTGIFEASKLVLVNVAPTLVDIQVQSLSSFCSTILGTAVRIPCEVMKQRLQAGLFENVGEAFVGTIRQDGFKGFFRGIGATLCREVPFYVAGMSLYAEAKKAAQNLLKRELQPYEIIIVGAVSGTASVNVNGSILNSPEGRTSWSFQRSCT</sequence>
<keyword evidence="13" id="KW-1185">Reference proteome</keyword>
<evidence type="ECO:0000256" key="2">
    <source>
        <dbReference type="ARBA" id="ARBA00006375"/>
    </source>
</evidence>
<comment type="similarity">
    <text evidence="2">Belongs to the mitochondrial carrier (TC 2.A.29) family.</text>
</comment>
<dbReference type="InterPro" id="IPR011992">
    <property type="entry name" value="EF-hand-dom_pair"/>
</dbReference>
<accession>A0A0K9P3U8</accession>
<feature type="repeat" description="Solcar" evidence="9">
    <location>
        <begin position="566"/>
        <end position="648"/>
    </location>
</feature>
<dbReference type="OrthoDB" id="276989at2759"/>
<feature type="compositionally biased region" description="Basic and acidic residues" evidence="10">
    <location>
        <begin position="235"/>
        <end position="248"/>
    </location>
</feature>
<dbReference type="GO" id="GO:0005743">
    <property type="term" value="C:mitochondrial inner membrane"/>
    <property type="evidence" value="ECO:0000318"/>
    <property type="project" value="GO_Central"/>
</dbReference>
<evidence type="ECO:0000313" key="12">
    <source>
        <dbReference type="EMBL" id="KMZ63649.1"/>
    </source>
</evidence>
<dbReference type="Gene3D" id="1.10.238.10">
    <property type="entry name" value="EF-hand"/>
    <property type="match status" value="1"/>
</dbReference>
<dbReference type="GO" id="GO:0000095">
    <property type="term" value="F:S-adenosyl-L-methionine transmembrane transporter activity"/>
    <property type="evidence" value="ECO:0000318"/>
    <property type="project" value="GO_Central"/>
</dbReference>
<keyword evidence="7" id="KW-1133">Transmembrane helix</keyword>
<keyword evidence="4 9" id="KW-0812">Transmembrane</keyword>
<comment type="subcellular location">
    <subcellularLocation>
        <location evidence="1">Mitochondrion inner membrane</location>
        <topology evidence="1">Multi-pass membrane protein</topology>
    </subcellularLocation>
</comment>
<dbReference type="Proteomes" id="UP000036987">
    <property type="component" value="Unassembled WGS sequence"/>
</dbReference>
<evidence type="ECO:0000256" key="7">
    <source>
        <dbReference type="ARBA" id="ARBA00022989"/>
    </source>
</evidence>
<keyword evidence="8 9" id="KW-0472">Membrane</keyword>
<evidence type="ECO:0000256" key="8">
    <source>
        <dbReference type="ARBA" id="ARBA00023136"/>
    </source>
</evidence>
<dbReference type="InterPro" id="IPR018247">
    <property type="entry name" value="EF_Hand_1_Ca_BS"/>
</dbReference>
<evidence type="ECO:0000256" key="6">
    <source>
        <dbReference type="ARBA" id="ARBA00022837"/>
    </source>
</evidence>
<dbReference type="Gene3D" id="1.50.40.10">
    <property type="entry name" value="Mitochondrial carrier domain"/>
    <property type="match status" value="2"/>
</dbReference>
<evidence type="ECO:0000256" key="10">
    <source>
        <dbReference type="SAM" id="MobiDB-lite"/>
    </source>
</evidence>
<name>A0A0K9P3U8_ZOSMR</name>
<evidence type="ECO:0000256" key="3">
    <source>
        <dbReference type="ARBA" id="ARBA00022448"/>
    </source>
</evidence>
<keyword evidence="3" id="KW-0813">Transport</keyword>
<dbReference type="InterPro" id="IPR002048">
    <property type="entry name" value="EF_hand_dom"/>
</dbReference>
<evidence type="ECO:0000256" key="9">
    <source>
        <dbReference type="PROSITE-ProRule" id="PRU00282"/>
    </source>
</evidence>
<dbReference type="GO" id="GO:0005509">
    <property type="term" value="F:calcium ion binding"/>
    <property type="evidence" value="ECO:0007669"/>
    <property type="project" value="InterPro"/>
</dbReference>
<dbReference type="PANTHER" id="PTHR45667">
    <property type="entry name" value="S-ADENOSYLMETHIONINE MITOCHONDRIAL CARRIER PROTEIN"/>
    <property type="match status" value="1"/>
</dbReference>
<feature type="region of interest" description="Disordered" evidence="10">
    <location>
        <begin position="224"/>
        <end position="253"/>
    </location>
</feature>
<evidence type="ECO:0000256" key="5">
    <source>
        <dbReference type="ARBA" id="ARBA00022737"/>
    </source>
</evidence>
<dbReference type="STRING" id="29655.A0A0K9P3U8"/>
<dbReference type="PROSITE" id="PS00018">
    <property type="entry name" value="EF_HAND_1"/>
    <property type="match status" value="1"/>
</dbReference>
<keyword evidence="5" id="KW-0677">Repeat</keyword>
<reference evidence="13" key="1">
    <citation type="journal article" date="2016" name="Nature">
        <title>The genome of the seagrass Zostera marina reveals angiosperm adaptation to the sea.</title>
        <authorList>
            <person name="Olsen J.L."/>
            <person name="Rouze P."/>
            <person name="Verhelst B."/>
            <person name="Lin Y.-C."/>
            <person name="Bayer T."/>
            <person name="Collen J."/>
            <person name="Dattolo E."/>
            <person name="De Paoli E."/>
            <person name="Dittami S."/>
            <person name="Maumus F."/>
            <person name="Michel G."/>
            <person name="Kersting A."/>
            <person name="Lauritano C."/>
            <person name="Lohaus R."/>
            <person name="Toepel M."/>
            <person name="Tonon T."/>
            <person name="Vanneste K."/>
            <person name="Amirebrahimi M."/>
            <person name="Brakel J."/>
            <person name="Bostroem C."/>
            <person name="Chovatia M."/>
            <person name="Grimwood J."/>
            <person name="Jenkins J.W."/>
            <person name="Jueterbock A."/>
            <person name="Mraz A."/>
            <person name="Stam W.T."/>
            <person name="Tice H."/>
            <person name="Bornberg-Bauer E."/>
            <person name="Green P.J."/>
            <person name="Pearson G.A."/>
            <person name="Procaccini G."/>
            <person name="Duarte C.M."/>
            <person name="Schmutz J."/>
            <person name="Reusch T.B.H."/>
            <person name="Van de Peer Y."/>
        </authorList>
    </citation>
    <scope>NUCLEOTIDE SEQUENCE [LARGE SCALE GENOMIC DNA]</scope>
    <source>
        <strain evidence="13">cv. Finnish</strain>
    </source>
</reference>
<comment type="caution">
    <text evidence="12">The sequence shown here is derived from an EMBL/GenBank/DDBJ whole genome shotgun (WGS) entry which is preliminary data.</text>
</comment>
<protein>
    <submittedName>
        <fullName evidence="12">Putative Mitochondrial carrier protein</fullName>
    </submittedName>
</protein>
<evidence type="ECO:0000313" key="13">
    <source>
        <dbReference type="Proteomes" id="UP000036987"/>
    </source>
</evidence>
<dbReference type="Pfam" id="PF00153">
    <property type="entry name" value="Mito_carr"/>
    <property type="match status" value="2"/>
</dbReference>
<gene>
    <name evidence="12" type="ORF">ZOSMA_3G01310</name>
</gene>
<dbReference type="SUPFAM" id="SSF47473">
    <property type="entry name" value="EF-hand"/>
    <property type="match status" value="1"/>
</dbReference>
<dbReference type="FunFam" id="1.50.40.10:FF:000041">
    <property type="entry name" value="Mitochondrial substrate carrier family protein"/>
    <property type="match status" value="1"/>
</dbReference>
<organism evidence="12 13">
    <name type="scientific">Zostera marina</name>
    <name type="common">Eelgrass</name>
    <dbReference type="NCBI Taxonomy" id="29655"/>
    <lineage>
        <taxon>Eukaryota</taxon>
        <taxon>Viridiplantae</taxon>
        <taxon>Streptophyta</taxon>
        <taxon>Embryophyta</taxon>
        <taxon>Tracheophyta</taxon>
        <taxon>Spermatophyta</taxon>
        <taxon>Magnoliopsida</taxon>
        <taxon>Liliopsida</taxon>
        <taxon>Zosteraceae</taxon>
        <taxon>Zostera</taxon>
    </lineage>
</organism>
<dbReference type="InterPro" id="IPR018108">
    <property type="entry name" value="MCP_transmembrane"/>
</dbReference>
<feature type="domain" description="EF-hand" evidence="11">
    <location>
        <begin position="312"/>
        <end position="347"/>
    </location>
</feature>
<keyword evidence="6" id="KW-0106">Calcium</keyword>
<evidence type="ECO:0000256" key="1">
    <source>
        <dbReference type="ARBA" id="ARBA00004448"/>
    </source>
</evidence>
<dbReference type="SUPFAM" id="SSF103506">
    <property type="entry name" value="Mitochondrial carrier"/>
    <property type="match status" value="1"/>
</dbReference>
<dbReference type="PROSITE" id="PS50222">
    <property type="entry name" value="EF_HAND_2"/>
    <property type="match status" value="1"/>
</dbReference>
<dbReference type="EMBL" id="LFYR01001213">
    <property type="protein sequence ID" value="KMZ63649.1"/>
    <property type="molecule type" value="Genomic_DNA"/>
</dbReference>
<dbReference type="InterPro" id="IPR023395">
    <property type="entry name" value="MCP_dom_sf"/>
</dbReference>
<dbReference type="AlphaFoldDB" id="A0A0K9P3U8"/>
<proteinExistence type="inferred from homology"/>
<evidence type="ECO:0000259" key="11">
    <source>
        <dbReference type="PROSITE" id="PS50222"/>
    </source>
</evidence>
<evidence type="ECO:0000256" key="4">
    <source>
        <dbReference type="ARBA" id="ARBA00022692"/>
    </source>
</evidence>
<dbReference type="PROSITE" id="PS50920">
    <property type="entry name" value="SOLCAR"/>
    <property type="match status" value="2"/>
</dbReference>
<feature type="repeat" description="Solcar" evidence="9">
    <location>
        <begin position="477"/>
        <end position="557"/>
    </location>
</feature>